<keyword evidence="10" id="KW-1185">Reference proteome</keyword>
<evidence type="ECO:0000256" key="4">
    <source>
        <dbReference type="ARBA" id="ARBA00023136"/>
    </source>
</evidence>
<dbReference type="Pfam" id="PF00520">
    <property type="entry name" value="Ion_trans"/>
    <property type="match status" value="1"/>
</dbReference>
<dbReference type="InterPro" id="IPR043203">
    <property type="entry name" value="VGCC_Ca_Na"/>
</dbReference>
<feature type="region of interest" description="Disordered" evidence="6">
    <location>
        <begin position="1"/>
        <end position="29"/>
    </location>
</feature>
<feature type="compositionally biased region" description="Basic and acidic residues" evidence="6">
    <location>
        <begin position="1"/>
        <end position="11"/>
    </location>
</feature>
<evidence type="ECO:0000256" key="6">
    <source>
        <dbReference type="SAM" id="MobiDB-lite"/>
    </source>
</evidence>
<protein>
    <recommendedName>
        <fullName evidence="8">Ion transport domain-containing protein</fullName>
    </recommendedName>
</protein>
<dbReference type="PANTHER" id="PTHR10037">
    <property type="entry name" value="VOLTAGE-GATED CATION CHANNEL CALCIUM AND SODIUM"/>
    <property type="match status" value="1"/>
</dbReference>
<feature type="transmembrane region" description="Helical" evidence="7">
    <location>
        <begin position="381"/>
        <end position="399"/>
    </location>
</feature>
<name>A0ABP0L0S1_9DINO</name>
<sequence>MDSESTTKERSGGLGMQLPGGLSRQMSAMSASEAKASWTMMNFSSNVSEVGPIDEEQWSFKRLRAFIEDRFQRQERMMERLSNQIRSLDKDSQSKVAATESMAFSEFSEGVQLPVPLEYTTTTNAPTENVAGDEPVHKIGSMGSLRSSPSHCPKPRANSGSILPRFSKKLTRGQSDVSALSRTSARITREQTHKALAVLNQKSVLSPVSGNSEAESPASVEAFRFGDLPTCLVESAYFSHVVQFVIMVNLILLGVEVQYSTWGRVPGIFSIINYVIVTFFVAELAVRLLAFGCRGFFFGPERLWNILDACIVVISLFETGLEIVLEAVSDPGNDQNSSYLRALRLARLARALRSVRVMRFLRYIAALRTLILSIISTLGPLIWTLALLVLLFYLFAVILTQMVTDYCRYELGAPNNAQCDEKVVNHWQDVPESMLTLFLSITGGLSWEEALKPLRSVPHYKSQQGWLVDQLWGCLQGLRDEEGLEKDVGFSTVNEADGITGGSSLRSSSSIFLRLLEPVVELELYIDNRAALILASGDGGGAHMENGEIEEIKKEPEMAEVAVEEGGGANYLFVAVEPQIQPAAEPPAKEVAMERASVQRVTMGRADEAEKAAIMMFGGRGHKTCPETFRETFVPTSPLDYEELEGLRDHGAPDEGRYANFAALARLFRKKLSGEADEGGDFFLLS</sequence>
<feature type="region of interest" description="Disordered" evidence="6">
    <location>
        <begin position="138"/>
        <end position="165"/>
    </location>
</feature>
<keyword evidence="2 7" id="KW-0812">Transmembrane</keyword>
<organism evidence="9 10">
    <name type="scientific">Durusdinium trenchii</name>
    <dbReference type="NCBI Taxonomy" id="1381693"/>
    <lineage>
        <taxon>Eukaryota</taxon>
        <taxon>Sar</taxon>
        <taxon>Alveolata</taxon>
        <taxon>Dinophyceae</taxon>
        <taxon>Suessiales</taxon>
        <taxon>Symbiodiniaceae</taxon>
        <taxon>Durusdinium</taxon>
    </lineage>
</organism>
<feature type="domain" description="Ion transport" evidence="8">
    <location>
        <begin position="236"/>
        <end position="452"/>
    </location>
</feature>
<feature type="transmembrane region" description="Helical" evidence="7">
    <location>
        <begin position="237"/>
        <end position="259"/>
    </location>
</feature>
<dbReference type="Gene3D" id="1.20.120.350">
    <property type="entry name" value="Voltage-gated potassium channels. Chain C"/>
    <property type="match status" value="1"/>
</dbReference>
<proteinExistence type="predicted"/>
<keyword evidence="5" id="KW-0175">Coiled coil</keyword>
<dbReference type="Gene3D" id="1.10.287.70">
    <property type="match status" value="1"/>
</dbReference>
<feature type="transmembrane region" description="Helical" evidence="7">
    <location>
        <begin position="271"/>
        <end position="297"/>
    </location>
</feature>
<evidence type="ECO:0000256" key="2">
    <source>
        <dbReference type="ARBA" id="ARBA00022692"/>
    </source>
</evidence>
<evidence type="ECO:0000313" key="10">
    <source>
        <dbReference type="Proteomes" id="UP001642484"/>
    </source>
</evidence>
<evidence type="ECO:0000256" key="5">
    <source>
        <dbReference type="SAM" id="Coils"/>
    </source>
</evidence>
<comment type="subcellular location">
    <subcellularLocation>
        <location evidence="1">Membrane</location>
        <topology evidence="1">Multi-pass membrane protein</topology>
    </subcellularLocation>
</comment>
<reference evidence="9 10" key="1">
    <citation type="submission" date="2024-02" db="EMBL/GenBank/DDBJ databases">
        <authorList>
            <person name="Chen Y."/>
            <person name="Shah S."/>
            <person name="Dougan E. K."/>
            <person name="Thang M."/>
            <person name="Chan C."/>
        </authorList>
    </citation>
    <scope>NUCLEOTIDE SEQUENCE [LARGE SCALE GENOMIC DNA]</scope>
</reference>
<evidence type="ECO:0000259" key="8">
    <source>
        <dbReference type="Pfam" id="PF00520"/>
    </source>
</evidence>
<dbReference type="PANTHER" id="PTHR10037:SF137">
    <property type="entry name" value="VOLTAGE-DEPENDENT T-TYPE CALCIUM CHANNEL SUBUNIT ALPHA"/>
    <property type="match status" value="1"/>
</dbReference>
<dbReference type="SUPFAM" id="SSF81324">
    <property type="entry name" value="Voltage-gated potassium channels"/>
    <property type="match status" value="1"/>
</dbReference>
<keyword evidence="3 7" id="KW-1133">Transmembrane helix</keyword>
<evidence type="ECO:0000256" key="3">
    <source>
        <dbReference type="ARBA" id="ARBA00022989"/>
    </source>
</evidence>
<gene>
    <name evidence="9" type="ORF">CCMP2556_LOCUS18596</name>
</gene>
<accession>A0ABP0L0S1</accession>
<evidence type="ECO:0000313" key="9">
    <source>
        <dbReference type="EMBL" id="CAK9032224.1"/>
    </source>
</evidence>
<dbReference type="InterPro" id="IPR005821">
    <property type="entry name" value="Ion_trans_dom"/>
</dbReference>
<dbReference type="EMBL" id="CAXAMN010010624">
    <property type="protein sequence ID" value="CAK9032224.1"/>
    <property type="molecule type" value="Genomic_DNA"/>
</dbReference>
<dbReference type="Proteomes" id="UP001642484">
    <property type="component" value="Unassembled WGS sequence"/>
</dbReference>
<feature type="coiled-coil region" evidence="5">
    <location>
        <begin position="64"/>
        <end position="91"/>
    </location>
</feature>
<comment type="caution">
    <text evidence="9">The sequence shown here is derived from an EMBL/GenBank/DDBJ whole genome shotgun (WGS) entry which is preliminary data.</text>
</comment>
<feature type="transmembrane region" description="Helical" evidence="7">
    <location>
        <begin position="303"/>
        <end position="325"/>
    </location>
</feature>
<evidence type="ECO:0000256" key="1">
    <source>
        <dbReference type="ARBA" id="ARBA00004141"/>
    </source>
</evidence>
<evidence type="ECO:0000256" key="7">
    <source>
        <dbReference type="SAM" id="Phobius"/>
    </source>
</evidence>
<keyword evidence="4 7" id="KW-0472">Membrane</keyword>
<dbReference type="InterPro" id="IPR027359">
    <property type="entry name" value="Volt_channel_dom_sf"/>
</dbReference>